<dbReference type="STRING" id="6573.A0A210R4D3"/>
<dbReference type="OrthoDB" id="6155334at2759"/>
<evidence type="ECO:0000256" key="2">
    <source>
        <dbReference type="ARBA" id="ARBA00022741"/>
    </source>
</evidence>
<dbReference type="InterPro" id="IPR027417">
    <property type="entry name" value="P-loop_NTPase"/>
</dbReference>
<sequence>MSKLKCSLMHDSTPLVQITMTMDKPDVLITLDAGSEGQGRSEGQDFAASMRSSRGDPQQPPAPFNRTLPVHVLPPGKWQYTWTYQTTSSLYLFVFNVPETRRVPRQGAATRHLERETRIILMGLTGSGKSLTGNTLLGRDVFQSKLQKQSVTKTCSYATTHFRERFVVVVDTPGFFDTNMSEADINTEQVRCLGLSSPGPHAVLMTIPVDTRHTTADKKTAEEILKMFGHNVKDFVLPVFTKADQLRDNFVTEEKFMRELDGDLKQVIETCGGKYVFINNKATGTERSTEREKIFAEIDKISTKHELFYQSNKYKEIERQILQIEKKPSLNIQQAQCVGPCTIHTHRSDFRNDIQNQKGIWQKFLSFVRCGGGISEEAIDSPHV</sequence>
<dbReference type="GO" id="GO:0005525">
    <property type="term" value="F:GTP binding"/>
    <property type="evidence" value="ECO:0007669"/>
    <property type="project" value="UniProtKB-KW"/>
</dbReference>
<evidence type="ECO:0000256" key="4">
    <source>
        <dbReference type="SAM" id="MobiDB-lite"/>
    </source>
</evidence>
<dbReference type="Gene3D" id="3.40.50.300">
    <property type="entry name" value="P-loop containing nucleotide triphosphate hydrolases"/>
    <property type="match status" value="1"/>
</dbReference>
<name>A0A210R4D3_MIZYE</name>
<protein>
    <submittedName>
        <fullName evidence="6">GTPase IMAP family member 4</fullName>
    </submittedName>
</protein>
<keyword evidence="3" id="KW-0342">GTP-binding</keyword>
<keyword evidence="2" id="KW-0547">Nucleotide-binding</keyword>
<comment type="similarity">
    <text evidence="1">Belongs to the TRAFAC class TrmE-Era-EngA-EngB-Septin-like GTPase superfamily. AIG1/Toc34/Toc159-like paraseptin GTPase family. IAN subfamily.</text>
</comment>
<evidence type="ECO:0000256" key="3">
    <source>
        <dbReference type="ARBA" id="ARBA00023134"/>
    </source>
</evidence>
<dbReference type="EMBL" id="NEDP02000428">
    <property type="protein sequence ID" value="OWF55943.1"/>
    <property type="molecule type" value="Genomic_DNA"/>
</dbReference>
<accession>A0A210R4D3</accession>
<evidence type="ECO:0000313" key="7">
    <source>
        <dbReference type="Proteomes" id="UP000242188"/>
    </source>
</evidence>
<gene>
    <name evidence="6" type="ORF">KP79_PYT22136</name>
</gene>
<dbReference type="PROSITE" id="PS51720">
    <property type="entry name" value="G_AIG1"/>
    <property type="match status" value="1"/>
</dbReference>
<dbReference type="FunFam" id="3.40.50.300:FF:000366">
    <property type="entry name" value="GTPase, IMAP family member 2"/>
    <property type="match status" value="1"/>
</dbReference>
<dbReference type="Pfam" id="PF04548">
    <property type="entry name" value="AIG1"/>
    <property type="match status" value="1"/>
</dbReference>
<evidence type="ECO:0000313" key="6">
    <source>
        <dbReference type="EMBL" id="OWF55943.1"/>
    </source>
</evidence>
<evidence type="ECO:0000256" key="1">
    <source>
        <dbReference type="ARBA" id="ARBA00008535"/>
    </source>
</evidence>
<evidence type="ECO:0000259" key="5">
    <source>
        <dbReference type="PROSITE" id="PS51720"/>
    </source>
</evidence>
<reference evidence="6 7" key="1">
    <citation type="journal article" date="2017" name="Nat. Ecol. Evol.">
        <title>Scallop genome provides insights into evolution of bilaterian karyotype and development.</title>
        <authorList>
            <person name="Wang S."/>
            <person name="Zhang J."/>
            <person name="Jiao W."/>
            <person name="Li J."/>
            <person name="Xun X."/>
            <person name="Sun Y."/>
            <person name="Guo X."/>
            <person name="Huan P."/>
            <person name="Dong B."/>
            <person name="Zhang L."/>
            <person name="Hu X."/>
            <person name="Sun X."/>
            <person name="Wang J."/>
            <person name="Zhao C."/>
            <person name="Wang Y."/>
            <person name="Wang D."/>
            <person name="Huang X."/>
            <person name="Wang R."/>
            <person name="Lv J."/>
            <person name="Li Y."/>
            <person name="Zhang Z."/>
            <person name="Liu B."/>
            <person name="Lu W."/>
            <person name="Hui Y."/>
            <person name="Liang J."/>
            <person name="Zhou Z."/>
            <person name="Hou R."/>
            <person name="Li X."/>
            <person name="Liu Y."/>
            <person name="Li H."/>
            <person name="Ning X."/>
            <person name="Lin Y."/>
            <person name="Zhao L."/>
            <person name="Xing Q."/>
            <person name="Dou J."/>
            <person name="Li Y."/>
            <person name="Mao J."/>
            <person name="Guo H."/>
            <person name="Dou H."/>
            <person name="Li T."/>
            <person name="Mu C."/>
            <person name="Jiang W."/>
            <person name="Fu Q."/>
            <person name="Fu X."/>
            <person name="Miao Y."/>
            <person name="Liu J."/>
            <person name="Yu Q."/>
            <person name="Li R."/>
            <person name="Liao H."/>
            <person name="Li X."/>
            <person name="Kong Y."/>
            <person name="Jiang Z."/>
            <person name="Chourrout D."/>
            <person name="Li R."/>
            <person name="Bao Z."/>
        </authorList>
    </citation>
    <scope>NUCLEOTIDE SEQUENCE [LARGE SCALE GENOMIC DNA]</scope>
    <source>
        <strain evidence="6 7">PY_sf001</strain>
    </source>
</reference>
<organism evidence="6 7">
    <name type="scientific">Mizuhopecten yessoensis</name>
    <name type="common">Japanese scallop</name>
    <name type="synonym">Patinopecten yessoensis</name>
    <dbReference type="NCBI Taxonomy" id="6573"/>
    <lineage>
        <taxon>Eukaryota</taxon>
        <taxon>Metazoa</taxon>
        <taxon>Spiralia</taxon>
        <taxon>Lophotrochozoa</taxon>
        <taxon>Mollusca</taxon>
        <taxon>Bivalvia</taxon>
        <taxon>Autobranchia</taxon>
        <taxon>Pteriomorphia</taxon>
        <taxon>Pectinida</taxon>
        <taxon>Pectinoidea</taxon>
        <taxon>Pectinidae</taxon>
        <taxon>Mizuhopecten</taxon>
    </lineage>
</organism>
<dbReference type="AlphaFoldDB" id="A0A210R4D3"/>
<dbReference type="PANTHER" id="PTHR10903">
    <property type="entry name" value="GTPASE, IMAP FAMILY MEMBER-RELATED"/>
    <property type="match status" value="1"/>
</dbReference>
<dbReference type="InterPro" id="IPR006703">
    <property type="entry name" value="G_AIG1"/>
</dbReference>
<dbReference type="InterPro" id="IPR045058">
    <property type="entry name" value="GIMA/IAN/Toc"/>
</dbReference>
<dbReference type="Proteomes" id="UP000242188">
    <property type="component" value="Unassembled WGS sequence"/>
</dbReference>
<keyword evidence="7" id="KW-1185">Reference proteome</keyword>
<comment type="caution">
    <text evidence="6">The sequence shown here is derived from an EMBL/GenBank/DDBJ whole genome shotgun (WGS) entry which is preliminary data.</text>
</comment>
<feature type="domain" description="AIG1-type G" evidence="5">
    <location>
        <begin position="114"/>
        <end position="318"/>
    </location>
</feature>
<feature type="region of interest" description="Disordered" evidence="4">
    <location>
        <begin position="33"/>
        <end position="67"/>
    </location>
</feature>
<proteinExistence type="inferred from homology"/>
<dbReference type="PANTHER" id="PTHR10903:SF184">
    <property type="entry name" value="GTP-BINDING PROTEIN A"/>
    <property type="match status" value="1"/>
</dbReference>
<dbReference type="SUPFAM" id="SSF52540">
    <property type="entry name" value="P-loop containing nucleoside triphosphate hydrolases"/>
    <property type="match status" value="1"/>
</dbReference>